<evidence type="ECO:0000256" key="1">
    <source>
        <dbReference type="SAM" id="MobiDB-lite"/>
    </source>
</evidence>
<keyword evidence="2" id="KW-1133">Transmembrane helix</keyword>
<proteinExistence type="predicted"/>
<evidence type="ECO:0000313" key="4">
    <source>
        <dbReference type="Proteomes" id="UP000024635"/>
    </source>
</evidence>
<sequence length="266" mass="29868">MMRETVIFLLRWTWKERELQKMLEMQMCNTTRYARPDRTQNYQNNMSECIRSLLTTCIRLFSSTSCRPKACRQLAKGSAVGLAVVDELRLDQASHVIRQLVLGGANQTTSPSPIFSTTPPPKSTEHIASQPSIQTDQVTSSNRTLEPMIEADRNISYHPTQSADAAQAGVTPSSEAYLSDEAKKYLHGAIGRNLIFLVVIAIFMGASAYFYYGKDVSYMESKSSVSSIIERRIRLYTSGSRSWPNVEEASEQELIEFPGNIVTFKS</sequence>
<organism evidence="3 4">
    <name type="scientific">Ancylostoma ceylanicum</name>
    <dbReference type="NCBI Taxonomy" id="53326"/>
    <lineage>
        <taxon>Eukaryota</taxon>
        <taxon>Metazoa</taxon>
        <taxon>Ecdysozoa</taxon>
        <taxon>Nematoda</taxon>
        <taxon>Chromadorea</taxon>
        <taxon>Rhabditida</taxon>
        <taxon>Rhabditina</taxon>
        <taxon>Rhabditomorpha</taxon>
        <taxon>Strongyloidea</taxon>
        <taxon>Ancylostomatidae</taxon>
        <taxon>Ancylostomatinae</taxon>
        <taxon>Ancylostoma</taxon>
    </lineage>
</organism>
<accession>A0A016X0C9</accession>
<feature type="compositionally biased region" description="Polar residues" evidence="1">
    <location>
        <begin position="126"/>
        <end position="141"/>
    </location>
</feature>
<comment type="caution">
    <text evidence="3">The sequence shown here is derived from an EMBL/GenBank/DDBJ whole genome shotgun (WGS) entry which is preliminary data.</text>
</comment>
<gene>
    <name evidence="3" type="primary">Acey_s0453.g1722</name>
    <name evidence="3" type="ORF">Y032_0453g1722</name>
</gene>
<reference evidence="4" key="1">
    <citation type="journal article" date="2015" name="Nat. Genet.">
        <title>The genome and transcriptome of the zoonotic hookworm Ancylostoma ceylanicum identify infection-specific gene families.</title>
        <authorList>
            <person name="Schwarz E.M."/>
            <person name="Hu Y."/>
            <person name="Antoshechkin I."/>
            <person name="Miller M.M."/>
            <person name="Sternberg P.W."/>
            <person name="Aroian R.V."/>
        </authorList>
    </citation>
    <scope>NUCLEOTIDE SEQUENCE</scope>
    <source>
        <strain evidence="4">HY135</strain>
    </source>
</reference>
<dbReference type="AlphaFoldDB" id="A0A016X0C9"/>
<name>A0A016X0C9_9BILA</name>
<feature type="compositionally biased region" description="Low complexity" evidence="1">
    <location>
        <begin position="108"/>
        <end position="117"/>
    </location>
</feature>
<evidence type="ECO:0000313" key="3">
    <source>
        <dbReference type="EMBL" id="EYC44708.1"/>
    </source>
</evidence>
<feature type="transmembrane region" description="Helical" evidence="2">
    <location>
        <begin position="193"/>
        <end position="212"/>
    </location>
</feature>
<dbReference type="EMBL" id="JARK01000053">
    <property type="protein sequence ID" value="EYC44708.1"/>
    <property type="molecule type" value="Genomic_DNA"/>
</dbReference>
<keyword evidence="4" id="KW-1185">Reference proteome</keyword>
<dbReference type="OrthoDB" id="10601317at2759"/>
<feature type="region of interest" description="Disordered" evidence="1">
    <location>
        <begin position="108"/>
        <end position="141"/>
    </location>
</feature>
<keyword evidence="2" id="KW-0472">Membrane</keyword>
<protein>
    <submittedName>
        <fullName evidence="3">Uncharacterized protein</fullName>
    </submittedName>
</protein>
<keyword evidence="2" id="KW-0812">Transmembrane</keyword>
<evidence type="ECO:0000256" key="2">
    <source>
        <dbReference type="SAM" id="Phobius"/>
    </source>
</evidence>
<dbReference type="Proteomes" id="UP000024635">
    <property type="component" value="Unassembled WGS sequence"/>
</dbReference>